<comment type="caution">
    <text evidence="1">The sequence shown here is derived from an EMBL/GenBank/DDBJ whole genome shotgun (WGS) entry which is preliminary data.</text>
</comment>
<accession>A0AAW2ZFG3</accession>
<evidence type="ECO:0000313" key="2">
    <source>
        <dbReference type="Proteomes" id="UP001431209"/>
    </source>
</evidence>
<dbReference type="AlphaFoldDB" id="A0AAW2ZFG3"/>
<dbReference type="Proteomes" id="UP001431209">
    <property type="component" value="Unassembled WGS sequence"/>
</dbReference>
<proteinExistence type="predicted"/>
<gene>
    <name evidence="1" type="ORF">AKO1_015786</name>
</gene>
<sequence length="580" mass="66598">MSRIWGGHDSLTDWMYKMDWSSANSHQFNSELLKQMNSNLERDPDGICLLYKCLDYTWLNHCHDSIMIGNYILLSISIQLLQDVPAIKQRQFHVYSLQDEPDDYDAQRDALWIRLSADDFCELFAGQILIRLIKSASRRIVNDPSQRLRDNCIWLYKLAIKFKSPNVIRSACVEIRNALRLCVVDRDNHKWTMTNKCKTNVIQQTLVQMFTCYPSIETCSILISCCCNDHLADLIENRVGHIMFGNQQEPMVEYMEKCDAIMMHVASTSSEAMASCLLQCAISYGLNVNLIENAIRSFLKNTFSEHARHVVSGLLVMSDDEIIMGGESFERLVNQCKKSHCALLLSVLIHKAIDHAIRSSSESLQEEFDFTRITFVYVGCMDQILNFVPHPNKEDFDVIYLYFMALEMVESIYWNMTQPQVVDRTEKLENLLSLMGEKYDRYSLLTSIGKKITDDGAVTNALKSITISQSTSLACAAMNVYLFQLISKKKNSSSSSMRLTLLSTGDVDSQSGALHRSQQRSYADNKSTEMLTKLKNKKAFKENFALFFSKSDALFYEMDQDEFRELIMFLFPLCSYLGRI</sequence>
<protein>
    <submittedName>
        <fullName evidence="1">Uncharacterized protein</fullName>
    </submittedName>
</protein>
<organism evidence="1 2">
    <name type="scientific">Acrasis kona</name>
    <dbReference type="NCBI Taxonomy" id="1008807"/>
    <lineage>
        <taxon>Eukaryota</taxon>
        <taxon>Discoba</taxon>
        <taxon>Heterolobosea</taxon>
        <taxon>Tetramitia</taxon>
        <taxon>Eutetramitia</taxon>
        <taxon>Acrasidae</taxon>
        <taxon>Acrasis</taxon>
    </lineage>
</organism>
<name>A0AAW2ZFG3_9EUKA</name>
<evidence type="ECO:0000313" key="1">
    <source>
        <dbReference type="EMBL" id="KAL0488568.1"/>
    </source>
</evidence>
<reference evidence="1 2" key="1">
    <citation type="submission" date="2024-03" db="EMBL/GenBank/DDBJ databases">
        <title>The Acrasis kona genome and developmental transcriptomes reveal deep origins of eukaryotic multicellular pathways.</title>
        <authorList>
            <person name="Sheikh S."/>
            <person name="Fu C.-J."/>
            <person name="Brown M.W."/>
            <person name="Baldauf S.L."/>
        </authorList>
    </citation>
    <scope>NUCLEOTIDE SEQUENCE [LARGE SCALE GENOMIC DNA]</scope>
    <source>
        <strain evidence="1 2">ATCC MYA-3509</strain>
    </source>
</reference>
<dbReference type="EMBL" id="JAOPGA020001449">
    <property type="protein sequence ID" value="KAL0488568.1"/>
    <property type="molecule type" value="Genomic_DNA"/>
</dbReference>
<keyword evidence="2" id="KW-1185">Reference proteome</keyword>